<dbReference type="Proteomes" id="UP000281118">
    <property type="component" value="Unassembled WGS sequence"/>
</dbReference>
<evidence type="ECO:0000313" key="4">
    <source>
        <dbReference type="Proteomes" id="UP000281118"/>
    </source>
</evidence>
<dbReference type="Pfam" id="PF04151">
    <property type="entry name" value="PPC"/>
    <property type="match status" value="1"/>
</dbReference>
<evidence type="ECO:0000313" key="3">
    <source>
        <dbReference type="EMBL" id="RUR70070.1"/>
    </source>
</evidence>
<evidence type="ECO:0000256" key="1">
    <source>
        <dbReference type="SAM" id="SignalP"/>
    </source>
</evidence>
<reference evidence="3 4" key="1">
    <citation type="submission" date="2018-12" db="EMBL/GenBank/DDBJ databases">
        <title>The genome sequences of Variovorax guangxiensis DSM 27352.</title>
        <authorList>
            <person name="Gao J."/>
            <person name="Sun J."/>
        </authorList>
    </citation>
    <scope>NUCLEOTIDE SEQUENCE [LARGE SCALE GENOMIC DNA]</scope>
    <source>
        <strain evidence="3 4">DSM 27352</strain>
    </source>
</reference>
<keyword evidence="1" id="KW-0732">Signal</keyword>
<dbReference type="EMBL" id="RXFT01000011">
    <property type="protein sequence ID" value="RUR70070.1"/>
    <property type="molecule type" value="Genomic_DNA"/>
</dbReference>
<feature type="chain" id="PRO_5019044584" description="Peptidase C-terminal archaeal/bacterial domain-containing protein" evidence="1">
    <location>
        <begin position="27"/>
        <end position="495"/>
    </location>
</feature>
<feature type="signal peptide" evidence="1">
    <location>
        <begin position="1"/>
        <end position="26"/>
    </location>
</feature>
<organism evidence="3 4">
    <name type="scientific">Variovorax guangxiensis</name>
    <dbReference type="NCBI Taxonomy" id="1775474"/>
    <lineage>
        <taxon>Bacteria</taxon>
        <taxon>Pseudomonadati</taxon>
        <taxon>Pseudomonadota</taxon>
        <taxon>Betaproteobacteria</taxon>
        <taxon>Burkholderiales</taxon>
        <taxon>Comamonadaceae</taxon>
        <taxon>Variovorax</taxon>
    </lineage>
</organism>
<dbReference type="InterPro" id="IPR007280">
    <property type="entry name" value="Peptidase_C_arc/bac"/>
</dbReference>
<dbReference type="AlphaFoldDB" id="A0A433MQG7"/>
<gene>
    <name evidence="3" type="ORF">EJP67_23735</name>
</gene>
<dbReference type="SUPFAM" id="SSF63829">
    <property type="entry name" value="Calcium-dependent phosphotriesterase"/>
    <property type="match status" value="1"/>
</dbReference>
<sequence>MLLASLKRLLTVAVCVLSCLGGLANAGPIDNPSVVNTSLPGNQAIAGLSSLVASGNGEKLLHWMDYPAATGYVQRISSAGVLSPTKMAVPVYSYGISTDRVGNFTVTSANANITLYDRNGNIRTSSFRPHLNASAALTSMDADGNLSIFYSTSVNQTSALALRRFTAAGIPLGNETQVLAPIANTVSVNTMVSDAAGNITVSWIVVNNSSSNNLALYMQRFNSQAQPITSPTIIPSTLPGARDGGVLATSPQGSFVIAWNSTQDGLTWDSYVLRFNASGYAVGSPIRLNQTTQQSSPQAHVSMTEDGSFVATWRMQATPPATGYILYARQFMSDGTPIGNEFQVDPGFANVFYANSAIDKAGNFTIAWTAANQPVSDYDVKMRSYKLDTQPAITALANGQPAQGLAGSTGSWKYFKITVPPGIAQMNVSMTGPAGGDGDMYIRFGGLPSATAWDIRPYVNGSNEIANISNPPPGDFYIAIYGYIGYSGVSLNVSY</sequence>
<evidence type="ECO:0000259" key="2">
    <source>
        <dbReference type="Pfam" id="PF04151"/>
    </source>
</evidence>
<comment type="caution">
    <text evidence="3">The sequence shown here is derived from an EMBL/GenBank/DDBJ whole genome shotgun (WGS) entry which is preliminary data.</text>
</comment>
<accession>A0A433MQG7</accession>
<dbReference type="OrthoDB" id="5378341at2"/>
<dbReference type="Gene3D" id="2.60.120.380">
    <property type="match status" value="1"/>
</dbReference>
<feature type="domain" description="Peptidase C-terminal archaeal/bacterial" evidence="2">
    <location>
        <begin position="414"/>
        <end position="482"/>
    </location>
</feature>
<proteinExistence type="predicted"/>
<dbReference type="RefSeq" id="WP_126024176.1">
    <property type="nucleotide sequence ID" value="NZ_RXFT01000011.1"/>
</dbReference>
<protein>
    <recommendedName>
        <fullName evidence="2">Peptidase C-terminal archaeal/bacterial domain-containing protein</fullName>
    </recommendedName>
</protein>
<name>A0A433MQG7_9BURK</name>